<reference evidence="1 2" key="1">
    <citation type="journal article" date="2013" name="PLoS ONE">
        <title>Lactobacillus paracasei comparative genomics: towards species pan-genome definition and exploitation of diversity.</title>
        <authorList>
            <person name="Smokvina T."/>
            <person name="Wels M."/>
            <person name="Polka J."/>
            <person name="Chervaux C."/>
            <person name="Brisse S."/>
            <person name="Boekhorst J."/>
            <person name="van Hylckama Vlieg J.E."/>
            <person name="Siezen R.J."/>
        </authorList>
    </citation>
    <scope>NUCLEOTIDE SEQUENCE [LARGE SCALE GENOMIC DNA]</scope>
    <source>
        <strain evidence="1 2">CNCM I-4270</strain>
    </source>
</reference>
<accession>A0A8E0MC27</accession>
<sequence>VNGADMMLNAQSFYTALTRTQQQFIFFGDFRVLLARTKIYPIDARHDLLGSFLSGQLTVDTFSRYTFDQVLAWLDKRHADRLSTRPALEAEEVKPREQPFAVRYAEQLDILDQIIDEVAQLPARKSARDV</sequence>
<name>A0A8E0MC27_LACPA</name>
<proteinExistence type="predicted"/>
<organism evidence="1 2">
    <name type="scientific">Lacticaseibacillus paracasei subsp. paracasei CNCM I-4270</name>
    <dbReference type="NCBI Taxonomy" id="1256202"/>
    <lineage>
        <taxon>Bacteria</taxon>
        <taxon>Bacillati</taxon>
        <taxon>Bacillota</taxon>
        <taxon>Bacilli</taxon>
        <taxon>Lactobacillales</taxon>
        <taxon>Lactobacillaceae</taxon>
        <taxon>Lacticaseibacillus</taxon>
    </lineage>
</organism>
<dbReference type="EMBL" id="ANJX01000112">
    <property type="protein sequence ID" value="EPC55932.1"/>
    <property type="molecule type" value="Genomic_DNA"/>
</dbReference>
<feature type="non-terminal residue" evidence="1">
    <location>
        <position position="1"/>
    </location>
</feature>
<dbReference type="Proteomes" id="UP000014249">
    <property type="component" value="Unassembled WGS sequence"/>
</dbReference>
<evidence type="ECO:0000313" key="1">
    <source>
        <dbReference type="EMBL" id="EPC55932.1"/>
    </source>
</evidence>
<protein>
    <submittedName>
        <fullName evidence="1">Exodeoxyribonuclease V</fullName>
    </submittedName>
</protein>
<evidence type="ECO:0000313" key="2">
    <source>
        <dbReference type="Proteomes" id="UP000014249"/>
    </source>
</evidence>
<comment type="caution">
    <text evidence="1">The sequence shown here is derived from an EMBL/GenBank/DDBJ whole genome shotgun (WGS) entry which is preliminary data.</text>
</comment>
<dbReference type="AlphaFoldDB" id="A0A8E0MC27"/>
<gene>
    <name evidence="1" type="ORF">Lpp77_03687</name>
</gene>